<dbReference type="GO" id="GO:0004553">
    <property type="term" value="F:hydrolase activity, hydrolyzing O-glycosyl compounds"/>
    <property type="evidence" value="ECO:0007669"/>
    <property type="project" value="InterPro"/>
</dbReference>
<dbReference type="InterPro" id="IPR036908">
    <property type="entry name" value="RlpA-like_sf"/>
</dbReference>
<organism evidence="5 6">
    <name type="scientific">Salipaludibacillus neizhouensis</name>
    <dbReference type="NCBI Taxonomy" id="885475"/>
    <lineage>
        <taxon>Bacteria</taxon>
        <taxon>Bacillati</taxon>
        <taxon>Bacillota</taxon>
        <taxon>Bacilli</taxon>
        <taxon>Bacillales</taxon>
        <taxon>Bacillaceae</taxon>
    </lineage>
</organism>
<reference evidence="5 6" key="1">
    <citation type="submission" date="2017-10" db="EMBL/GenBank/DDBJ databases">
        <title>Bacillus sp. nov., a halophilic bacterium isolated from a Keqin Lake.</title>
        <authorList>
            <person name="Wang H."/>
        </authorList>
    </citation>
    <scope>NUCLEOTIDE SEQUENCE [LARGE SCALE GENOMIC DNA]</scope>
    <source>
        <strain evidence="5 6">KCTC 13187</strain>
    </source>
</reference>
<feature type="domain" description="Peptidoglycan binding-like" evidence="3">
    <location>
        <begin position="128"/>
        <end position="185"/>
    </location>
</feature>
<protein>
    <submittedName>
        <fullName evidence="5">Peptidoglycan-binding protein</fullName>
    </submittedName>
</protein>
<evidence type="ECO:0000256" key="2">
    <source>
        <dbReference type="SAM" id="MobiDB-lite"/>
    </source>
</evidence>
<accession>A0A3A9KFZ2</accession>
<dbReference type="SUPFAM" id="SSF47090">
    <property type="entry name" value="PGBD-like"/>
    <property type="match status" value="2"/>
</dbReference>
<keyword evidence="6" id="KW-1185">Reference proteome</keyword>
<gene>
    <name evidence="5" type="ORF">CR203_00025</name>
</gene>
<dbReference type="EMBL" id="PDOE01000001">
    <property type="protein sequence ID" value="RKL68483.1"/>
    <property type="molecule type" value="Genomic_DNA"/>
</dbReference>
<evidence type="ECO:0000313" key="5">
    <source>
        <dbReference type="EMBL" id="RKL68483.1"/>
    </source>
</evidence>
<feature type="domain" description="Peptidoglycan binding-like" evidence="3">
    <location>
        <begin position="65"/>
        <end position="120"/>
    </location>
</feature>
<dbReference type="Proteomes" id="UP000281498">
    <property type="component" value="Unassembled WGS sequence"/>
</dbReference>
<dbReference type="Pfam" id="PF06725">
    <property type="entry name" value="3D"/>
    <property type="match status" value="1"/>
</dbReference>
<dbReference type="InterPro" id="IPR036366">
    <property type="entry name" value="PGBDSf"/>
</dbReference>
<dbReference type="InterPro" id="IPR010611">
    <property type="entry name" value="3D_dom"/>
</dbReference>
<dbReference type="Gene3D" id="2.40.40.10">
    <property type="entry name" value="RlpA-like domain"/>
    <property type="match status" value="1"/>
</dbReference>
<dbReference type="SUPFAM" id="SSF50685">
    <property type="entry name" value="Barwin-like endoglucanases"/>
    <property type="match status" value="1"/>
</dbReference>
<dbReference type="InterPro" id="IPR036365">
    <property type="entry name" value="PGBD-like_sf"/>
</dbReference>
<evidence type="ECO:0000313" key="6">
    <source>
        <dbReference type="Proteomes" id="UP000281498"/>
    </source>
</evidence>
<proteinExistence type="predicted"/>
<dbReference type="InterPro" id="IPR002477">
    <property type="entry name" value="Peptidoglycan-bd-like"/>
</dbReference>
<dbReference type="Pfam" id="PF01471">
    <property type="entry name" value="PG_binding_1"/>
    <property type="match status" value="2"/>
</dbReference>
<dbReference type="PANTHER" id="PTHR39160">
    <property type="entry name" value="CELL WALL-BINDING PROTEIN YOCH"/>
    <property type="match status" value="1"/>
</dbReference>
<feature type="region of interest" description="Disordered" evidence="2">
    <location>
        <begin position="197"/>
        <end position="270"/>
    </location>
</feature>
<dbReference type="Gene3D" id="1.10.101.10">
    <property type="entry name" value="PGBD-like superfamily/PGBD"/>
    <property type="match status" value="2"/>
</dbReference>
<evidence type="ECO:0000259" key="4">
    <source>
        <dbReference type="Pfam" id="PF06725"/>
    </source>
</evidence>
<sequence>MASLYKKQQQFEGGFRLKRNLKNRSFQRVGVSAVVLGALVFTTDQASAAGDTEFGEKLLYNGKTHDHVIELKELLEETEFYDGEVNNNFDTATEEAVIDFQENYDLLVDGLTGIQTYSALIGLEQGDNGDLVLALQEDLAELDYFTAELDGKFGPLTEEALINFQEEEGVQGEKGIAGPYTYQALYPLTSRYNPELAAPAEEAPSSSEEESSEVSTKEPAESVSSEPSEESTEESTEEVPEESTQESAEASNSNNASSSEESSDSSNDAEGSITMEATAYTAGCEGCSGITATGIDLRDQPNKKVVAVDPSVIPLGSIVEVEGYGRAVAGDTGGAIKGNKIDLHVASKDDAFAFGRKDVNVTIIETP</sequence>
<dbReference type="GO" id="GO:0019867">
    <property type="term" value="C:outer membrane"/>
    <property type="evidence" value="ECO:0007669"/>
    <property type="project" value="InterPro"/>
</dbReference>
<dbReference type="InterPro" id="IPR051933">
    <property type="entry name" value="Resuscitation_pf_RpfB"/>
</dbReference>
<feature type="compositionally biased region" description="Low complexity" evidence="2">
    <location>
        <begin position="245"/>
        <end position="270"/>
    </location>
</feature>
<dbReference type="AlphaFoldDB" id="A0A3A9KFZ2"/>
<evidence type="ECO:0000259" key="3">
    <source>
        <dbReference type="Pfam" id="PF01471"/>
    </source>
</evidence>
<dbReference type="GO" id="GO:0009254">
    <property type="term" value="P:peptidoglycan turnover"/>
    <property type="evidence" value="ECO:0007669"/>
    <property type="project" value="InterPro"/>
</dbReference>
<feature type="compositionally biased region" description="Low complexity" evidence="2">
    <location>
        <begin position="197"/>
        <end position="206"/>
    </location>
</feature>
<feature type="compositionally biased region" description="Acidic residues" evidence="2">
    <location>
        <begin position="227"/>
        <end position="244"/>
    </location>
</feature>
<keyword evidence="1" id="KW-0732">Signal</keyword>
<feature type="domain" description="3D" evidence="4">
    <location>
        <begin position="304"/>
        <end position="364"/>
    </location>
</feature>
<dbReference type="CDD" id="cd22786">
    <property type="entry name" value="DPBB_YuiC-like"/>
    <property type="match status" value="1"/>
</dbReference>
<evidence type="ECO:0000256" key="1">
    <source>
        <dbReference type="ARBA" id="ARBA00022729"/>
    </source>
</evidence>
<dbReference type="PANTHER" id="PTHR39160:SF4">
    <property type="entry name" value="RESUSCITATION-PROMOTING FACTOR RPFB"/>
    <property type="match status" value="1"/>
</dbReference>
<dbReference type="OrthoDB" id="9798935at2"/>
<name>A0A3A9KFZ2_9BACI</name>
<comment type="caution">
    <text evidence="5">The sequence shown here is derived from an EMBL/GenBank/DDBJ whole genome shotgun (WGS) entry which is preliminary data.</text>
</comment>